<reference evidence="1 2" key="1">
    <citation type="journal article" date="2019" name="Environ. Microbiol.">
        <title>Species interactions and distinct microbial communities in high Arctic permafrost affected cryosols are associated with the CH4 and CO2 gas fluxes.</title>
        <authorList>
            <person name="Altshuler I."/>
            <person name="Hamel J."/>
            <person name="Turney S."/>
            <person name="Magnuson E."/>
            <person name="Levesque R."/>
            <person name="Greer C."/>
            <person name="Whyte L.G."/>
        </authorList>
    </citation>
    <scope>NUCLEOTIDE SEQUENCE [LARGE SCALE GENOMIC DNA]</scope>
    <source>
        <strain evidence="1 2">S9.3B</strain>
    </source>
</reference>
<evidence type="ECO:0000313" key="2">
    <source>
        <dbReference type="Proteomes" id="UP000317078"/>
    </source>
</evidence>
<name>A0A502F8P8_9PROT</name>
<sequence length="89" mass="9383">MVTKTYPWDPAEALDTPAAQAEYLSIVFADGEAAEVSQALSTVARAQSMASGAERESPALSLLESGSLDLCTLLDVIRALGMRLKVIQA</sequence>
<keyword evidence="2" id="KW-1185">Reference proteome</keyword>
<dbReference type="AlphaFoldDB" id="A0A502F8P8"/>
<dbReference type="EMBL" id="RCZP01000046">
    <property type="protein sequence ID" value="TPG45683.1"/>
    <property type="molecule type" value="Genomic_DNA"/>
</dbReference>
<dbReference type="Pfam" id="PF21716">
    <property type="entry name" value="dnstrm_HI1420"/>
    <property type="match status" value="1"/>
</dbReference>
<dbReference type="InterPro" id="IPR014057">
    <property type="entry name" value="HI1420"/>
</dbReference>
<proteinExistence type="predicted"/>
<evidence type="ECO:0000313" key="1">
    <source>
        <dbReference type="EMBL" id="TPG45683.1"/>
    </source>
</evidence>
<dbReference type="OrthoDB" id="9798416at2"/>
<protein>
    <submittedName>
        <fullName evidence="1">Transcriptional regulator</fullName>
    </submittedName>
</protein>
<dbReference type="RefSeq" id="WP_140886665.1">
    <property type="nucleotide sequence ID" value="NZ_RCZP01000046.1"/>
</dbReference>
<dbReference type="Proteomes" id="UP000317078">
    <property type="component" value="Unassembled WGS sequence"/>
</dbReference>
<gene>
    <name evidence="1" type="ORF">EAH89_26130</name>
</gene>
<accession>A0A502F8P8</accession>
<comment type="caution">
    <text evidence="1">The sequence shown here is derived from an EMBL/GenBank/DDBJ whole genome shotgun (WGS) entry which is preliminary data.</text>
</comment>
<organism evidence="1 2">
    <name type="scientific">Muricoccus nepalensis</name>
    <dbReference type="NCBI Taxonomy" id="1854500"/>
    <lineage>
        <taxon>Bacteria</taxon>
        <taxon>Pseudomonadati</taxon>
        <taxon>Pseudomonadota</taxon>
        <taxon>Alphaproteobacteria</taxon>
        <taxon>Acetobacterales</taxon>
        <taxon>Roseomonadaceae</taxon>
        <taxon>Muricoccus</taxon>
    </lineage>
</organism>